<evidence type="ECO:0000256" key="2">
    <source>
        <dbReference type="ARBA" id="ARBA00022898"/>
    </source>
</evidence>
<evidence type="ECO:0000313" key="4">
    <source>
        <dbReference type="EMBL" id="EQD51990.1"/>
    </source>
</evidence>
<dbReference type="SUPFAM" id="SSF53383">
    <property type="entry name" value="PLP-dependent transferases"/>
    <property type="match status" value="1"/>
</dbReference>
<dbReference type="EMBL" id="AUZZ01004785">
    <property type="protein sequence ID" value="EQD51990.1"/>
    <property type="molecule type" value="Genomic_DNA"/>
</dbReference>
<dbReference type="AlphaFoldDB" id="T1BCN5"/>
<proteinExistence type="predicted"/>
<accession>T1BCN5</accession>
<protein>
    <submittedName>
        <fullName evidence="4">Cys/Met metabolism, pyridoxal phosphate-dependent enzyme</fullName>
    </submittedName>
</protein>
<dbReference type="PANTHER" id="PTHR11808">
    <property type="entry name" value="TRANS-SULFURATION ENZYME FAMILY MEMBER"/>
    <property type="match status" value="1"/>
</dbReference>
<organism evidence="4">
    <name type="scientific">mine drainage metagenome</name>
    <dbReference type="NCBI Taxonomy" id="410659"/>
    <lineage>
        <taxon>unclassified sequences</taxon>
        <taxon>metagenomes</taxon>
        <taxon>ecological metagenomes</taxon>
    </lineage>
</organism>
<reference evidence="4" key="1">
    <citation type="submission" date="2013-08" db="EMBL/GenBank/DDBJ databases">
        <authorList>
            <person name="Mendez C."/>
            <person name="Richter M."/>
            <person name="Ferrer M."/>
            <person name="Sanchez J."/>
        </authorList>
    </citation>
    <scope>NUCLEOTIDE SEQUENCE</scope>
</reference>
<keyword evidence="3" id="KW-0456">Lyase</keyword>
<reference evidence="4" key="2">
    <citation type="journal article" date="2014" name="ISME J.">
        <title>Microbial stratification in low pH oxic and suboxic macroscopic growths along an acid mine drainage.</title>
        <authorList>
            <person name="Mendez-Garcia C."/>
            <person name="Mesa V."/>
            <person name="Sprenger R.R."/>
            <person name="Richter M."/>
            <person name="Diez M.S."/>
            <person name="Solano J."/>
            <person name="Bargiela R."/>
            <person name="Golyshina O.V."/>
            <person name="Manteca A."/>
            <person name="Ramos J.L."/>
            <person name="Gallego J.R."/>
            <person name="Llorente I."/>
            <person name="Martins Dos Santos V.A."/>
            <person name="Jensen O.N."/>
            <person name="Pelaez A.I."/>
            <person name="Sanchez J."/>
            <person name="Ferrer M."/>
        </authorList>
    </citation>
    <scope>NUCLEOTIDE SEQUENCE</scope>
</reference>
<dbReference type="PANTHER" id="PTHR11808:SF50">
    <property type="entry name" value="CYSTATHIONINE BETA-LYASE"/>
    <property type="match status" value="1"/>
</dbReference>
<evidence type="ECO:0000256" key="1">
    <source>
        <dbReference type="ARBA" id="ARBA00001933"/>
    </source>
</evidence>
<name>T1BCN5_9ZZZZ</name>
<feature type="non-terminal residue" evidence="4">
    <location>
        <position position="122"/>
    </location>
</feature>
<gene>
    <name evidence="4" type="ORF">B2A_06733</name>
</gene>
<dbReference type="Pfam" id="PF01053">
    <property type="entry name" value="Cys_Met_Meta_PP"/>
    <property type="match status" value="1"/>
</dbReference>
<dbReference type="Gene3D" id="3.90.1150.10">
    <property type="entry name" value="Aspartate Aminotransferase, domain 1"/>
    <property type="match status" value="1"/>
</dbReference>
<comment type="cofactor">
    <cofactor evidence="1">
        <name>pyridoxal 5'-phosphate</name>
        <dbReference type="ChEBI" id="CHEBI:597326"/>
    </cofactor>
</comment>
<keyword evidence="2" id="KW-0663">Pyridoxal phosphate</keyword>
<dbReference type="InterPro" id="IPR000277">
    <property type="entry name" value="Cys/Met-Metab_PyrdxlP-dep_enz"/>
</dbReference>
<evidence type="ECO:0000256" key="3">
    <source>
        <dbReference type="ARBA" id="ARBA00023239"/>
    </source>
</evidence>
<dbReference type="GO" id="GO:0030170">
    <property type="term" value="F:pyridoxal phosphate binding"/>
    <property type="evidence" value="ECO:0007669"/>
    <property type="project" value="InterPro"/>
</dbReference>
<comment type="caution">
    <text evidence="4">The sequence shown here is derived from an EMBL/GenBank/DDBJ whole genome shotgun (WGS) entry which is preliminary data.</text>
</comment>
<dbReference type="GO" id="GO:0005737">
    <property type="term" value="C:cytoplasm"/>
    <property type="evidence" value="ECO:0007669"/>
    <property type="project" value="TreeGrafter"/>
</dbReference>
<sequence>MKFSGESAYNIAKKLSTLSGMEKVIYPGLEDHPDYALASKQLNGFGSVVSFVTDRKRVDPEKFMKALKIVTPANTLGGVNTTISHPATMSHRSLSAEEKKMAGINESLFRLSVGLEDPGDIL</sequence>
<dbReference type="GO" id="GO:0016846">
    <property type="term" value="F:carbon-sulfur lyase activity"/>
    <property type="evidence" value="ECO:0007669"/>
    <property type="project" value="TreeGrafter"/>
</dbReference>
<dbReference type="InterPro" id="IPR015422">
    <property type="entry name" value="PyrdxlP-dep_Trfase_small"/>
</dbReference>
<dbReference type="GO" id="GO:0019346">
    <property type="term" value="P:transsulfuration"/>
    <property type="evidence" value="ECO:0007669"/>
    <property type="project" value="InterPro"/>
</dbReference>
<dbReference type="InterPro" id="IPR015424">
    <property type="entry name" value="PyrdxlP-dep_Trfase"/>
</dbReference>